<dbReference type="SUPFAM" id="SSF160574">
    <property type="entry name" value="BT0923-like"/>
    <property type="match status" value="1"/>
</dbReference>
<name>A0A9E4N824_9GAMM</name>
<gene>
    <name evidence="2" type="ORF">JAZ07_23095</name>
</gene>
<accession>A0A9E4N824</accession>
<evidence type="ECO:0000313" key="2">
    <source>
        <dbReference type="EMBL" id="MCG7949235.1"/>
    </source>
</evidence>
<dbReference type="Gene3D" id="3.10.450.40">
    <property type="match status" value="1"/>
</dbReference>
<comment type="caution">
    <text evidence="2">The sequence shown here is derived from an EMBL/GenBank/DDBJ whole genome shotgun (WGS) entry which is preliminary data.</text>
</comment>
<protein>
    <submittedName>
        <fullName evidence="2">PepSY domain-containing protein</fullName>
    </submittedName>
</protein>
<feature type="domain" description="PepSY" evidence="1">
    <location>
        <begin position="3"/>
        <end position="58"/>
    </location>
</feature>
<sequence>MALSKRDVREIIKEAYPGARITEVEKETYKGERIYEVDFAHEGKKLEAIIDFEGKIIKVDIDD</sequence>
<evidence type="ECO:0000313" key="3">
    <source>
        <dbReference type="Proteomes" id="UP000886667"/>
    </source>
</evidence>
<reference evidence="2" key="1">
    <citation type="journal article" date="2021" name="Proc. Natl. Acad. Sci. U.S.A.">
        <title>Global biogeography of chemosynthetic symbionts reveals both localized and globally distributed symbiont groups. .</title>
        <authorList>
            <person name="Osvatic J.T."/>
            <person name="Wilkins L.G.E."/>
            <person name="Leibrecht L."/>
            <person name="Leray M."/>
            <person name="Zauner S."/>
            <person name="Polzin J."/>
            <person name="Camacho Y."/>
            <person name="Gros O."/>
            <person name="van Gils J.A."/>
            <person name="Eisen J.A."/>
            <person name="Petersen J.M."/>
            <person name="Yuen B."/>
        </authorList>
    </citation>
    <scope>NUCLEOTIDE SEQUENCE</scope>
    <source>
        <strain evidence="2">MAGclacostrist064TRANS</strain>
    </source>
</reference>
<organism evidence="2 3">
    <name type="scientific">Candidatus Thiodiazotropha taylori</name>
    <dbReference type="NCBI Taxonomy" id="2792791"/>
    <lineage>
        <taxon>Bacteria</taxon>
        <taxon>Pseudomonadati</taxon>
        <taxon>Pseudomonadota</taxon>
        <taxon>Gammaproteobacteria</taxon>
        <taxon>Chromatiales</taxon>
        <taxon>Sedimenticolaceae</taxon>
        <taxon>Candidatus Thiodiazotropha</taxon>
    </lineage>
</organism>
<dbReference type="InterPro" id="IPR025711">
    <property type="entry name" value="PepSY"/>
</dbReference>
<dbReference type="EMBL" id="JAEPCM010000865">
    <property type="protein sequence ID" value="MCG7949235.1"/>
    <property type="molecule type" value="Genomic_DNA"/>
</dbReference>
<proteinExistence type="predicted"/>
<dbReference type="Proteomes" id="UP000886667">
    <property type="component" value="Unassembled WGS sequence"/>
</dbReference>
<dbReference type="Pfam" id="PF03413">
    <property type="entry name" value="PepSY"/>
    <property type="match status" value="1"/>
</dbReference>
<evidence type="ECO:0000259" key="1">
    <source>
        <dbReference type="Pfam" id="PF03413"/>
    </source>
</evidence>
<dbReference type="AlphaFoldDB" id="A0A9E4N824"/>